<evidence type="ECO:0000259" key="2">
    <source>
        <dbReference type="PROSITE" id="PS50022"/>
    </source>
</evidence>
<dbReference type="Pfam" id="PF22633">
    <property type="entry name" value="F5_F8_type_C_2"/>
    <property type="match status" value="1"/>
</dbReference>
<dbReference type="PROSITE" id="PS50022">
    <property type="entry name" value="FA58C_3"/>
    <property type="match status" value="2"/>
</dbReference>
<evidence type="ECO:0000256" key="1">
    <source>
        <dbReference type="SAM" id="MobiDB-lite"/>
    </source>
</evidence>
<keyword evidence="4" id="KW-1185">Reference proteome</keyword>
<feature type="domain" description="F5/8 type C" evidence="2">
    <location>
        <begin position="176"/>
        <end position="318"/>
    </location>
</feature>
<reference evidence="3 4" key="1">
    <citation type="submission" date="2020-08" db="EMBL/GenBank/DDBJ databases">
        <title>Sequencing the genomes of 1000 actinobacteria strains.</title>
        <authorList>
            <person name="Klenk H.-P."/>
        </authorList>
    </citation>
    <scope>NUCLEOTIDE SEQUENCE [LARGE SCALE GENOMIC DNA]</scope>
    <source>
        <strain evidence="3 4">DSM 45362</strain>
    </source>
</reference>
<dbReference type="RefSeq" id="WP_376776169.1">
    <property type="nucleotide sequence ID" value="NZ_JACHMN010000001.1"/>
</dbReference>
<dbReference type="SUPFAM" id="SSF51126">
    <property type="entry name" value="Pectin lyase-like"/>
    <property type="match status" value="1"/>
</dbReference>
<comment type="caution">
    <text evidence="3">The sequence shown here is derived from an EMBL/GenBank/DDBJ whole genome shotgun (WGS) entry which is preliminary data.</text>
</comment>
<dbReference type="InterPro" id="IPR000421">
    <property type="entry name" value="FA58C"/>
</dbReference>
<dbReference type="AlphaFoldDB" id="A0A841BIG7"/>
<dbReference type="Pfam" id="PF00754">
    <property type="entry name" value="F5_F8_type_C"/>
    <property type="match status" value="1"/>
</dbReference>
<gene>
    <name evidence="3" type="ORF">F4553_000497</name>
</gene>
<dbReference type="PANTHER" id="PTHR24543">
    <property type="entry name" value="MULTICOPPER OXIDASE-RELATED"/>
    <property type="match status" value="1"/>
</dbReference>
<dbReference type="SUPFAM" id="SSF49785">
    <property type="entry name" value="Galactose-binding domain-like"/>
    <property type="match status" value="2"/>
</dbReference>
<name>A0A841BIG7_9ACTN</name>
<dbReference type="InterPro" id="IPR011050">
    <property type="entry name" value="Pectin_lyase_fold/virulence"/>
</dbReference>
<dbReference type="Gene3D" id="2.60.120.260">
    <property type="entry name" value="Galactose-binding domain-like"/>
    <property type="match status" value="2"/>
</dbReference>
<sequence>MTPERLSARARSWRWTLPVMTALAALIGSYLVFVAPAQAADTLLSQGKPATASSVQGADLPASAAFDGDPGTRWGSLWADPQWIQVDLGATAAISQVVLQWEGAHATSFQLQTSATGTGGWTDIYTTTAGPGGTQTLTVTGSGRYVRMLGTVRSSGYGYSLFEFKVFGTIGGTPPSASPSPSTPTGACGTTNVAAGKTATASSIEGAGTPASGAFDNNAGTRWASLRSDPQWVQVDLGATTAICQVVLQWEGAYATSFQIQTSATGTGGWTDIYTTTTGPGGTQTLTVSGSGRYVRMLGTVRANGYGYSIWEFKIFTGGTQPSPSPSTSTPPVEATDPKNPNFGPNVFVYDPSTPTATFQNKLNTIFAEQETAEFGSSRYAVLFKPGTYTADVNLGFYTQVAGLGLSPDDVNLNGHVRVEATWFGGNATHNFWRTAENLSVTLPAGVTVERWAVAQAAAYRRMHLKGAANQIQLWNGGDGWASGGLIADSRIDGLVSSGSQQQWFSRNSEFGSWTGSVWNMVFTGVTGAPAANFPNPSHTVVAASPVVREKPFLYIDSTGTYRVFKPGVRTNAVGTSWYNKTPVGSSISLADFFVVRPGTTAATMNAALAQGKHLLITPGIHHLSQALQVNNPNTIILGLGLATLVPDNGVAAIKVADVDGVQVGGVLVDAGPVNSPVLIEFGPAGSAANHAGNPSALHDVYVRVGGAGAGKATTSLVVNSNNVIGDHLWLWRADHGAGAGWTSNTADQGMIVNGTDVTMYGLFVEHFQKYEVVWNGNGGRTYFFQNELPYEAPNQAAWMNGTTRGYAAYKVADSVTTHEAWGLGSYCVFTADLSIVGERAFEVPNTPGVKFHNMVIVSLGGQGTINHVINNTGGPAGPAVNTVYLTNYP</sequence>
<dbReference type="CDD" id="cd23669">
    <property type="entry name" value="GH55_SacteLam55A-like"/>
    <property type="match status" value="1"/>
</dbReference>
<dbReference type="InterPro" id="IPR008979">
    <property type="entry name" value="Galactose-bd-like_sf"/>
</dbReference>
<dbReference type="Proteomes" id="UP000587527">
    <property type="component" value="Unassembled WGS sequence"/>
</dbReference>
<feature type="region of interest" description="Disordered" evidence="1">
    <location>
        <begin position="320"/>
        <end position="342"/>
    </location>
</feature>
<dbReference type="EMBL" id="JACHMN010000001">
    <property type="protein sequence ID" value="MBB5867118.1"/>
    <property type="molecule type" value="Genomic_DNA"/>
</dbReference>
<feature type="compositionally biased region" description="Low complexity" evidence="1">
    <location>
        <begin position="320"/>
        <end position="332"/>
    </location>
</feature>
<proteinExistence type="predicted"/>
<accession>A0A841BIG7</accession>
<feature type="domain" description="F5/8 type C" evidence="2">
    <location>
        <begin position="32"/>
        <end position="169"/>
    </location>
</feature>
<organism evidence="3 4">
    <name type="scientific">Allocatelliglobosispora scoriae</name>
    <dbReference type="NCBI Taxonomy" id="643052"/>
    <lineage>
        <taxon>Bacteria</taxon>
        <taxon>Bacillati</taxon>
        <taxon>Actinomycetota</taxon>
        <taxon>Actinomycetes</taxon>
        <taxon>Micromonosporales</taxon>
        <taxon>Micromonosporaceae</taxon>
        <taxon>Allocatelliglobosispora</taxon>
    </lineage>
</organism>
<protein>
    <recommendedName>
        <fullName evidence="2">F5/8 type C domain-containing protein</fullName>
    </recommendedName>
</protein>
<evidence type="ECO:0000313" key="3">
    <source>
        <dbReference type="EMBL" id="MBB5867118.1"/>
    </source>
</evidence>
<evidence type="ECO:0000313" key="4">
    <source>
        <dbReference type="Proteomes" id="UP000587527"/>
    </source>
</evidence>
<dbReference type="InterPro" id="IPR059186">
    <property type="entry name" value="SACTE_4363"/>
</dbReference>